<dbReference type="InterPro" id="IPR045175">
    <property type="entry name" value="M28_fam"/>
</dbReference>
<dbReference type="InterPro" id="IPR007484">
    <property type="entry name" value="Peptidase_M28"/>
</dbReference>
<dbReference type="PROSITE" id="PS50106">
    <property type="entry name" value="PDZ"/>
    <property type="match status" value="1"/>
</dbReference>
<dbReference type="AlphaFoldDB" id="A6GDG3"/>
<sequence length="600" mass="61930">MSRSLLSFGLVALLAAGCQPTPQPVEPSEAAVVDIPTQARLGLLDAEGIRGAVAFLADDAQQGRPPGTDADARVRAWVIERMQAAGLETSEQSFSVGAGAALREGASSGLAPAKKLDQGIAHAIVPFGHDTSGLEGGAVTGKLVFVGYGIAGEGEDAGDFAKVDVKGAIVVALAGAADPHASRLETRAQSKLIAARDRGAVGFVLWEPNSDRGPAGRGPFGELEIPAVFVGKTGSEALAKALRIPADGAGGEKRGANSRKAYSLSTPIEAVTLDTANVVGVLPGSAPEAQRRQIYVGAHLDHLGMGTASSLAPGEHAVHNGADDNASGVAVILAMAEALAQLPADARPHDLVFVAFGAEELGLLGSQHMVEAMAPEQRERIVAMLNFDMVGRLRDNLLISGVGTAPQWEALLADAQAAVQADGASTLTLETQASGWGPSDHASFYGEGVPVLHFFTGAHEDYHKPSDDLDKLDFAGAAAIGDLAGRVAVGLMAHENLDYVKTERPKQGGSAFRVSLGTMPDYGRDVDGMALGGVRDGGPAANAGLQKGDVITRIGEREIHNIDDYMAAFGELEPGVEVEVGFTRDGAEQTTRMTPAAPRR</sequence>
<dbReference type="InterPro" id="IPR003137">
    <property type="entry name" value="PA_domain"/>
</dbReference>
<keyword evidence="3" id="KW-1185">Reference proteome</keyword>
<dbReference type="Gene3D" id="3.50.30.30">
    <property type="match status" value="1"/>
</dbReference>
<dbReference type="InterPro" id="IPR046450">
    <property type="entry name" value="PA_dom_sf"/>
</dbReference>
<evidence type="ECO:0000313" key="3">
    <source>
        <dbReference type="Proteomes" id="UP000005801"/>
    </source>
</evidence>
<dbReference type="eggNOG" id="COG2234">
    <property type="taxonomic scope" value="Bacteria"/>
</dbReference>
<dbReference type="GO" id="GO:0008235">
    <property type="term" value="F:metalloexopeptidase activity"/>
    <property type="evidence" value="ECO:0007669"/>
    <property type="project" value="InterPro"/>
</dbReference>
<organism evidence="2 3">
    <name type="scientific">Plesiocystis pacifica SIR-1</name>
    <dbReference type="NCBI Taxonomy" id="391625"/>
    <lineage>
        <taxon>Bacteria</taxon>
        <taxon>Pseudomonadati</taxon>
        <taxon>Myxococcota</taxon>
        <taxon>Polyangia</taxon>
        <taxon>Nannocystales</taxon>
        <taxon>Nannocystaceae</taxon>
        <taxon>Plesiocystis</taxon>
    </lineage>
</organism>
<dbReference type="SUPFAM" id="SSF53187">
    <property type="entry name" value="Zn-dependent exopeptidases"/>
    <property type="match status" value="1"/>
</dbReference>
<dbReference type="GO" id="GO:0006508">
    <property type="term" value="P:proteolysis"/>
    <property type="evidence" value="ECO:0007669"/>
    <property type="project" value="InterPro"/>
</dbReference>
<dbReference type="InterPro" id="IPR036034">
    <property type="entry name" value="PDZ_sf"/>
</dbReference>
<dbReference type="Gene3D" id="2.30.42.10">
    <property type="match status" value="1"/>
</dbReference>
<dbReference type="PANTHER" id="PTHR12147">
    <property type="entry name" value="METALLOPEPTIDASE M28 FAMILY MEMBER"/>
    <property type="match status" value="1"/>
</dbReference>
<name>A6GDG3_9BACT</name>
<evidence type="ECO:0000259" key="1">
    <source>
        <dbReference type="PROSITE" id="PS50106"/>
    </source>
</evidence>
<dbReference type="STRING" id="391625.PPSIR1_41374"/>
<proteinExistence type="predicted"/>
<dbReference type="Pfam" id="PF13180">
    <property type="entry name" value="PDZ_2"/>
    <property type="match status" value="1"/>
</dbReference>
<dbReference type="eggNOG" id="COG0265">
    <property type="taxonomic scope" value="Bacteria"/>
</dbReference>
<feature type="domain" description="PDZ" evidence="1">
    <location>
        <begin position="499"/>
        <end position="562"/>
    </location>
</feature>
<dbReference type="Gene3D" id="3.40.630.10">
    <property type="entry name" value="Zn peptidases"/>
    <property type="match status" value="1"/>
</dbReference>
<evidence type="ECO:0000313" key="2">
    <source>
        <dbReference type="EMBL" id="EDM76075.1"/>
    </source>
</evidence>
<reference evidence="2 3" key="1">
    <citation type="submission" date="2007-06" db="EMBL/GenBank/DDBJ databases">
        <authorList>
            <person name="Shimkets L."/>
            <person name="Ferriera S."/>
            <person name="Johnson J."/>
            <person name="Kravitz S."/>
            <person name="Beeson K."/>
            <person name="Sutton G."/>
            <person name="Rogers Y.-H."/>
            <person name="Friedman R."/>
            <person name="Frazier M."/>
            <person name="Venter J.C."/>
        </authorList>
    </citation>
    <scope>NUCLEOTIDE SEQUENCE [LARGE SCALE GENOMIC DNA]</scope>
    <source>
        <strain evidence="2 3">SIR-1</strain>
    </source>
</reference>
<dbReference type="EMBL" id="ABCS01000073">
    <property type="protein sequence ID" value="EDM76075.1"/>
    <property type="molecule type" value="Genomic_DNA"/>
</dbReference>
<comment type="caution">
    <text evidence="2">The sequence shown here is derived from an EMBL/GenBank/DDBJ whole genome shotgun (WGS) entry which is preliminary data.</text>
</comment>
<dbReference type="Pfam" id="PF04389">
    <property type="entry name" value="Peptidase_M28"/>
    <property type="match status" value="1"/>
</dbReference>
<dbReference type="PANTHER" id="PTHR12147:SF26">
    <property type="entry name" value="PEPTIDASE M28 DOMAIN-CONTAINING PROTEIN"/>
    <property type="match status" value="1"/>
</dbReference>
<dbReference type="PROSITE" id="PS51257">
    <property type="entry name" value="PROKAR_LIPOPROTEIN"/>
    <property type="match status" value="1"/>
</dbReference>
<protein>
    <submittedName>
        <fullName evidence="2">Peptidase M28</fullName>
    </submittedName>
</protein>
<gene>
    <name evidence="2" type="ORF">PPSIR1_41374</name>
</gene>
<dbReference type="Proteomes" id="UP000005801">
    <property type="component" value="Unassembled WGS sequence"/>
</dbReference>
<accession>A6GDG3</accession>
<dbReference type="SUPFAM" id="SSF52025">
    <property type="entry name" value="PA domain"/>
    <property type="match status" value="1"/>
</dbReference>
<dbReference type="Pfam" id="PF02225">
    <property type="entry name" value="PA"/>
    <property type="match status" value="1"/>
</dbReference>
<dbReference type="SUPFAM" id="SSF50156">
    <property type="entry name" value="PDZ domain-like"/>
    <property type="match status" value="1"/>
</dbReference>
<dbReference type="InterPro" id="IPR001478">
    <property type="entry name" value="PDZ"/>
</dbReference>